<dbReference type="EMBL" id="CP061800">
    <property type="protein sequence ID" value="QTA89575.1"/>
    <property type="molecule type" value="Genomic_DNA"/>
</dbReference>
<dbReference type="AlphaFoldDB" id="A0A975BR67"/>
<evidence type="ECO:0000313" key="3">
    <source>
        <dbReference type="Proteomes" id="UP000663722"/>
    </source>
</evidence>
<evidence type="ECO:0000313" key="2">
    <source>
        <dbReference type="EMBL" id="QTA89575.1"/>
    </source>
</evidence>
<feature type="region of interest" description="Disordered" evidence="1">
    <location>
        <begin position="1"/>
        <end position="26"/>
    </location>
</feature>
<accession>A0A975BR67</accession>
<dbReference type="KEGG" id="dmm:dnm_056310"/>
<organism evidence="2 3">
    <name type="scientific">Desulfonema magnum</name>
    <dbReference type="NCBI Taxonomy" id="45655"/>
    <lineage>
        <taxon>Bacteria</taxon>
        <taxon>Pseudomonadati</taxon>
        <taxon>Thermodesulfobacteriota</taxon>
        <taxon>Desulfobacteria</taxon>
        <taxon>Desulfobacterales</taxon>
        <taxon>Desulfococcaceae</taxon>
        <taxon>Desulfonema</taxon>
    </lineage>
</organism>
<evidence type="ECO:0000256" key="1">
    <source>
        <dbReference type="SAM" id="MobiDB-lite"/>
    </source>
</evidence>
<keyword evidence="3" id="KW-1185">Reference proteome</keyword>
<dbReference type="Proteomes" id="UP000663722">
    <property type="component" value="Chromosome"/>
</dbReference>
<feature type="compositionally biased region" description="Basic and acidic residues" evidence="1">
    <location>
        <begin position="13"/>
        <end position="26"/>
    </location>
</feature>
<name>A0A975BR67_9BACT</name>
<gene>
    <name evidence="2" type="ORF">dnm_056310</name>
</gene>
<sequence length="61" mass="6910">MHFPYNSGMPPRNDIRPATEDNNMSRKTDAVCPVRCVFVRIPRLGADLPISEHAVRRAAVY</sequence>
<reference evidence="2" key="1">
    <citation type="journal article" date="2021" name="Microb. Physiol.">
        <title>Proteogenomic Insights into the Physiology of Marine, Sulfate-Reducing, Filamentous Desulfonema limicola and Desulfonema magnum.</title>
        <authorList>
            <person name="Schnaars V."/>
            <person name="Wohlbrand L."/>
            <person name="Scheve S."/>
            <person name="Hinrichs C."/>
            <person name="Reinhardt R."/>
            <person name="Rabus R."/>
        </authorList>
    </citation>
    <scope>NUCLEOTIDE SEQUENCE</scope>
    <source>
        <strain evidence="2">4be13</strain>
    </source>
</reference>
<protein>
    <submittedName>
        <fullName evidence="2">Uncharacterized protein</fullName>
    </submittedName>
</protein>
<proteinExistence type="predicted"/>